<protein>
    <submittedName>
        <fullName evidence="2">Uncharacterized protein</fullName>
    </submittedName>
</protein>
<feature type="transmembrane region" description="Helical" evidence="1">
    <location>
        <begin position="69"/>
        <end position="92"/>
    </location>
</feature>
<feature type="transmembrane region" description="Helical" evidence="1">
    <location>
        <begin position="107"/>
        <end position="129"/>
    </location>
</feature>
<feature type="transmembrane region" description="Helical" evidence="1">
    <location>
        <begin position="166"/>
        <end position="186"/>
    </location>
</feature>
<reference evidence="2" key="1">
    <citation type="submission" date="2022-03" db="EMBL/GenBank/DDBJ databases">
        <authorList>
            <person name="Martin C."/>
        </authorList>
    </citation>
    <scope>NUCLEOTIDE SEQUENCE</scope>
</reference>
<keyword evidence="1" id="KW-0472">Membrane</keyword>
<gene>
    <name evidence="2" type="ORF">OFUS_LOCUS22112</name>
</gene>
<keyword evidence="1" id="KW-0812">Transmembrane</keyword>
<accession>A0A8S4PXA0</accession>
<dbReference type="EMBL" id="CAIIXF020000010">
    <property type="protein sequence ID" value="CAH1797900.1"/>
    <property type="molecule type" value="Genomic_DNA"/>
</dbReference>
<keyword evidence="1" id="KW-1133">Transmembrane helix</keyword>
<name>A0A8S4PXA0_OWEFU</name>
<evidence type="ECO:0000313" key="2">
    <source>
        <dbReference type="EMBL" id="CAH1797900.1"/>
    </source>
</evidence>
<comment type="caution">
    <text evidence="2">The sequence shown here is derived from an EMBL/GenBank/DDBJ whole genome shotgun (WGS) entry which is preliminary data.</text>
</comment>
<dbReference type="AlphaFoldDB" id="A0A8S4PXA0"/>
<sequence>MSDNGTEIVDDTAESELDLTECVNNNEDIVQSLDSAKQIDDSKTQQPVNELEHKTIQPELKSPSKIKACIPFVIGCLLFIGLAYGGCCIMGFDDAKDEMDLEKRVEFAFKICVVQLVPVMAALVVSLFSTAEKHALFFREGLDSGMILSINLLFAVTHLEPNCFDVMGVIVCLVTAFRTLQWVLYARCYHYRCIFGFPPLMVNLVLFLSNIYNIADCGTHIPNYLGFTGFTTEVPPAADLDNSGWF</sequence>
<organism evidence="2 3">
    <name type="scientific">Owenia fusiformis</name>
    <name type="common">Polychaete worm</name>
    <dbReference type="NCBI Taxonomy" id="6347"/>
    <lineage>
        <taxon>Eukaryota</taxon>
        <taxon>Metazoa</taxon>
        <taxon>Spiralia</taxon>
        <taxon>Lophotrochozoa</taxon>
        <taxon>Annelida</taxon>
        <taxon>Polychaeta</taxon>
        <taxon>Sedentaria</taxon>
        <taxon>Canalipalpata</taxon>
        <taxon>Sabellida</taxon>
        <taxon>Oweniida</taxon>
        <taxon>Oweniidae</taxon>
        <taxon>Owenia</taxon>
    </lineage>
</organism>
<keyword evidence="3" id="KW-1185">Reference proteome</keyword>
<evidence type="ECO:0000256" key="1">
    <source>
        <dbReference type="SAM" id="Phobius"/>
    </source>
</evidence>
<proteinExistence type="predicted"/>
<feature type="transmembrane region" description="Helical" evidence="1">
    <location>
        <begin position="141"/>
        <end position="160"/>
    </location>
</feature>
<feature type="transmembrane region" description="Helical" evidence="1">
    <location>
        <begin position="193"/>
        <end position="212"/>
    </location>
</feature>
<evidence type="ECO:0000313" key="3">
    <source>
        <dbReference type="Proteomes" id="UP000749559"/>
    </source>
</evidence>
<dbReference type="Proteomes" id="UP000749559">
    <property type="component" value="Unassembled WGS sequence"/>
</dbReference>